<dbReference type="SUPFAM" id="SSF58104">
    <property type="entry name" value="Methyl-accepting chemotaxis protein (MCP) signaling domain"/>
    <property type="match status" value="1"/>
</dbReference>
<name>A0A7S7LYX5_9BACT</name>
<feature type="domain" description="Methyl-accepting transducer" evidence="4">
    <location>
        <begin position="313"/>
        <end position="493"/>
    </location>
</feature>
<keyword evidence="3" id="KW-0812">Transmembrane</keyword>
<reference evidence="5 6" key="1">
    <citation type="submission" date="2020-05" db="EMBL/GenBank/DDBJ databases">
        <title>Sulfurimonas marisnigri, sp. nov., and Sulfurimonas baltica, sp. nov., manganese oxide reducing chemolithoautotrophs of the class Epsilonproteobacteria isolated from the pelagic redoxclines of the Black and Baltic Seas and emended description of the genus Sulfurimonas.</title>
        <authorList>
            <person name="Henkel J.V."/>
            <person name="Laudan C."/>
            <person name="Werner J."/>
            <person name="Neu T."/>
            <person name="Plewe S."/>
            <person name="Sproer C."/>
            <person name="Bunk B."/>
            <person name="Schulz-Vogt H.N."/>
        </authorList>
    </citation>
    <scope>NUCLEOTIDE SEQUENCE [LARGE SCALE GENOMIC DNA]</scope>
    <source>
        <strain evidence="5 6">GD2</strain>
    </source>
</reference>
<feature type="transmembrane region" description="Helical" evidence="3">
    <location>
        <begin position="202"/>
        <end position="225"/>
    </location>
</feature>
<evidence type="ECO:0000256" key="3">
    <source>
        <dbReference type="SAM" id="Phobius"/>
    </source>
</evidence>
<evidence type="ECO:0000259" key="4">
    <source>
        <dbReference type="PROSITE" id="PS50111"/>
    </source>
</evidence>
<dbReference type="PANTHER" id="PTHR32089:SF112">
    <property type="entry name" value="LYSOZYME-LIKE PROTEIN-RELATED"/>
    <property type="match status" value="1"/>
</dbReference>
<evidence type="ECO:0000256" key="2">
    <source>
        <dbReference type="PROSITE-ProRule" id="PRU00284"/>
    </source>
</evidence>
<dbReference type="Pfam" id="PF00015">
    <property type="entry name" value="MCPsignal"/>
    <property type="match status" value="1"/>
</dbReference>
<evidence type="ECO:0000256" key="1">
    <source>
        <dbReference type="ARBA" id="ARBA00023224"/>
    </source>
</evidence>
<dbReference type="GO" id="GO:0016020">
    <property type="term" value="C:membrane"/>
    <property type="evidence" value="ECO:0007669"/>
    <property type="project" value="InterPro"/>
</dbReference>
<feature type="transmembrane region" description="Helical" evidence="3">
    <location>
        <begin position="12"/>
        <end position="30"/>
    </location>
</feature>
<dbReference type="AlphaFoldDB" id="A0A7S7LYX5"/>
<keyword evidence="6" id="KW-1185">Reference proteome</keyword>
<dbReference type="Pfam" id="PF13682">
    <property type="entry name" value="CZB"/>
    <property type="match status" value="1"/>
</dbReference>
<keyword evidence="1 2" id="KW-0807">Transducer</keyword>
<dbReference type="Gene3D" id="1.20.120.30">
    <property type="entry name" value="Aspartate receptor, ligand-binding domain"/>
    <property type="match status" value="1"/>
</dbReference>
<protein>
    <submittedName>
        <fullName evidence="5">CZB domain-containing protein</fullName>
    </submittedName>
</protein>
<dbReference type="GO" id="GO:0007165">
    <property type="term" value="P:signal transduction"/>
    <property type="evidence" value="ECO:0007669"/>
    <property type="project" value="UniProtKB-KW"/>
</dbReference>
<dbReference type="RefSeq" id="WP_194371876.1">
    <property type="nucleotide sequence ID" value="NZ_CP054492.1"/>
</dbReference>
<keyword evidence="3" id="KW-1133">Transmembrane helix</keyword>
<dbReference type="PANTHER" id="PTHR32089">
    <property type="entry name" value="METHYL-ACCEPTING CHEMOTAXIS PROTEIN MCPB"/>
    <property type="match status" value="1"/>
</dbReference>
<gene>
    <name evidence="5" type="ORF">HUE88_05410</name>
</gene>
<dbReference type="SMART" id="SM00283">
    <property type="entry name" value="MA"/>
    <property type="match status" value="1"/>
</dbReference>
<dbReference type="PROSITE" id="PS50111">
    <property type="entry name" value="CHEMOTAXIS_TRANSDUC_2"/>
    <property type="match status" value="1"/>
</dbReference>
<dbReference type="InterPro" id="IPR004089">
    <property type="entry name" value="MCPsignal_dom"/>
</dbReference>
<dbReference type="Gene3D" id="6.10.340.10">
    <property type="match status" value="1"/>
</dbReference>
<keyword evidence="3" id="KW-0472">Membrane</keyword>
<dbReference type="Proteomes" id="UP000593994">
    <property type="component" value="Chromosome"/>
</dbReference>
<accession>A0A7S7LYX5</accession>
<proteinExistence type="predicted"/>
<organism evidence="5 6">
    <name type="scientific">Candidatus Sulfurimonas baltica</name>
    <dbReference type="NCBI Taxonomy" id="2740404"/>
    <lineage>
        <taxon>Bacteria</taxon>
        <taxon>Pseudomonadati</taxon>
        <taxon>Campylobacterota</taxon>
        <taxon>Epsilonproteobacteria</taxon>
        <taxon>Campylobacterales</taxon>
        <taxon>Sulfurimonadaceae</taxon>
        <taxon>Sulfurimonas</taxon>
    </lineage>
</organism>
<dbReference type="Gene3D" id="6.10.250.3200">
    <property type="match status" value="1"/>
</dbReference>
<dbReference type="EMBL" id="CP054492">
    <property type="protein sequence ID" value="QOY53119.1"/>
    <property type="molecule type" value="Genomic_DNA"/>
</dbReference>
<sequence>MEFLKNFSIKQILKAVGVVIFVSMSVVAFLNHSNIRSVENNIEHSMQKVLPHTFTLSKLQVDVIQIQQWLTDVSATRAKPGFDDGFSKAKKHFDDANRRIDELMEYHKNNGYKKMAIDNTTMLNNLKEFKVELNDFYQITLIMANEYIKNGTDAGNEYMLKVDGGTEKLYAKLENFVSEHINENLLIMQDMNDSLEIADAEVVIFSLILILILGVAIYIISNILVGVERLENYLLTVVENNFETTCNMKGKNEIANIGRGINQLVIKVKESIVENKQATEAAREKTIEVEYSLQRNKFVVDLGNVFSSGVKESIQKVQSSTESNLAEIKIMSELNTKSSKGISELRENNSGLHQALENIVESSSETRRSSDELNANIASISAVVELIKEIADQTNLLALNAAIEAARAGEHGRGFAVVADEVRKLAERTQKATGEIEVSIGVVNQSSSTMLEQSEAMERVSGEAKNKVDGFQDSFDEMAQTVEELNHSSSYIANKVFITLAELDHVLFKINGYRTVFNNEEKLLSDHHNCRFGKWYEGEGREFFGKTNAYAQIKIPHATVHTNINDAIALNVSASRDKNTDKKIIDDFVKTEKVSMELFNILDEMVEEAN</sequence>
<dbReference type="InterPro" id="IPR025991">
    <property type="entry name" value="Chemoreceptor_zinc-bind_dom"/>
</dbReference>
<evidence type="ECO:0000313" key="5">
    <source>
        <dbReference type="EMBL" id="QOY53119.1"/>
    </source>
</evidence>
<evidence type="ECO:0000313" key="6">
    <source>
        <dbReference type="Proteomes" id="UP000593994"/>
    </source>
</evidence>
<dbReference type="KEGG" id="sbal:HUE88_05410"/>